<dbReference type="RefSeq" id="XP_020892490.1">
    <property type="nucleotide sequence ID" value="XM_021036831.2"/>
</dbReference>
<feature type="domain" description="Apple" evidence="3">
    <location>
        <begin position="27"/>
        <end position="106"/>
    </location>
</feature>
<protein>
    <recommendedName>
        <fullName evidence="3">Apple domain-containing protein</fullName>
    </recommendedName>
</protein>
<feature type="chain" id="PRO_5036903636" description="Apple domain-containing protein" evidence="2">
    <location>
        <begin position="20"/>
        <end position="380"/>
    </location>
</feature>
<dbReference type="PROSITE" id="PS50948">
    <property type="entry name" value="PAN"/>
    <property type="match status" value="1"/>
</dbReference>
<dbReference type="Proteomes" id="UP000887567">
    <property type="component" value="Unplaced"/>
</dbReference>
<dbReference type="GeneID" id="110231781"/>
<name>A0A913WQB7_EXADI</name>
<dbReference type="OrthoDB" id="5948979at2759"/>
<dbReference type="Gene3D" id="2.10.25.10">
    <property type="entry name" value="Laminin"/>
    <property type="match status" value="1"/>
</dbReference>
<comment type="similarity">
    <text evidence="1">Belongs to the EGF domain peptide family.</text>
</comment>
<evidence type="ECO:0000256" key="1">
    <source>
        <dbReference type="ARBA" id="ARBA00006373"/>
    </source>
</evidence>
<dbReference type="PROSITE" id="PS00022">
    <property type="entry name" value="EGF_1"/>
    <property type="match status" value="1"/>
</dbReference>
<accession>A0A913WQB7</accession>
<evidence type="ECO:0000259" key="3">
    <source>
        <dbReference type="PROSITE" id="PS50948"/>
    </source>
</evidence>
<keyword evidence="2" id="KW-0732">Signal</keyword>
<dbReference type="InterPro" id="IPR003609">
    <property type="entry name" value="Pan_app"/>
</dbReference>
<proteinExistence type="inferred from homology"/>
<dbReference type="AlphaFoldDB" id="A0A913WQB7"/>
<sequence length="380" mass="44225">MKPIYFILLVSVFIKQVPCKSHCVGTCYSGRLFPEAQDIFHGKHLKGYSYNNITTDDPAKCYHHCVQDCRCKSCQMKNRRCELLDEDRTSITLTDEPGYVYFDLKQTMYQGASNMIPSGVHQCYNGCCRSQPCMNGGTCKELCRTPKEKFTCECGNRFRGNVCETQIYSSCKDVVTRLSPKKSLKGVYFIRRTDSKNIIRIYCHFAKNKNRYWTLIESFSLKNNYLFKAKPFYANYSINQDRPLNWDAYRLSLDDMKSFRSSSTLFRATCDFPLRNAFESDFVIGHLKEVDIMDDTKVLGCKRYGHINIRGYNCSACTAFTAHSNDWHFHIDVTHNRCDFKPKYTKYSVDSFGQYEHTEQESKCTATLQSTTQWWLGEEK</sequence>
<keyword evidence="5" id="KW-1185">Reference proteome</keyword>
<dbReference type="EnsemblMetazoa" id="XM_021036831.2">
    <property type="protein sequence ID" value="XP_020892490.1"/>
    <property type="gene ID" value="LOC110231781"/>
</dbReference>
<evidence type="ECO:0000313" key="5">
    <source>
        <dbReference type="Proteomes" id="UP000887567"/>
    </source>
</evidence>
<dbReference type="KEGG" id="epa:110231781"/>
<evidence type="ECO:0000256" key="2">
    <source>
        <dbReference type="SAM" id="SignalP"/>
    </source>
</evidence>
<dbReference type="OMA" id="YGHINIR"/>
<feature type="signal peptide" evidence="2">
    <location>
        <begin position="1"/>
        <end position="19"/>
    </location>
</feature>
<reference evidence="4" key="1">
    <citation type="submission" date="2022-11" db="UniProtKB">
        <authorList>
            <consortium name="EnsemblMetazoa"/>
        </authorList>
    </citation>
    <scope>IDENTIFICATION</scope>
</reference>
<dbReference type="InterPro" id="IPR000742">
    <property type="entry name" value="EGF"/>
</dbReference>
<evidence type="ECO:0000313" key="4">
    <source>
        <dbReference type="EnsemblMetazoa" id="XP_020892490.1"/>
    </source>
</evidence>
<organism evidence="4 5">
    <name type="scientific">Exaiptasia diaphana</name>
    <name type="common">Tropical sea anemone</name>
    <name type="synonym">Aiptasia pulchella</name>
    <dbReference type="NCBI Taxonomy" id="2652724"/>
    <lineage>
        <taxon>Eukaryota</taxon>
        <taxon>Metazoa</taxon>
        <taxon>Cnidaria</taxon>
        <taxon>Anthozoa</taxon>
        <taxon>Hexacorallia</taxon>
        <taxon>Actiniaria</taxon>
        <taxon>Aiptasiidae</taxon>
        <taxon>Exaiptasia</taxon>
    </lineage>
</organism>